<accession>A0A1J4V733</accession>
<dbReference type="EMBL" id="MNVN01000019">
    <property type="protein sequence ID" value="OIO30374.1"/>
    <property type="molecule type" value="Genomic_DNA"/>
</dbReference>
<gene>
    <name evidence="1" type="ORF">AUJ77_03285</name>
</gene>
<dbReference type="GO" id="GO:1990281">
    <property type="term" value="C:efflux pump complex"/>
    <property type="evidence" value="ECO:0007669"/>
    <property type="project" value="TreeGrafter"/>
</dbReference>
<evidence type="ECO:0000313" key="1">
    <source>
        <dbReference type="EMBL" id="OIO30374.1"/>
    </source>
</evidence>
<dbReference type="AlphaFoldDB" id="A0A1J4V733"/>
<protein>
    <submittedName>
        <fullName evidence="1">Uncharacterized protein</fullName>
    </submittedName>
</protein>
<name>A0A1J4V733_9BACT</name>
<dbReference type="SUPFAM" id="SSF111369">
    <property type="entry name" value="HlyD-like secretion proteins"/>
    <property type="match status" value="1"/>
</dbReference>
<dbReference type="PANTHER" id="PTHR30469">
    <property type="entry name" value="MULTIDRUG RESISTANCE PROTEIN MDTA"/>
    <property type="match status" value="1"/>
</dbReference>
<organism evidence="1 2">
    <name type="scientific">Candidatus Nomurabacteria bacterium CG1_02_43_90</name>
    <dbReference type="NCBI Taxonomy" id="1805281"/>
    <lineage>
        <taxon>Bacteria</taxon>
        <taxon>Candidatus Nomuraibacteriota</taxon>
    </lineage>
</organism>
<dbReference type="Gene3D" id="2.40.50.100">
    <property type="match status" value="1"/>
</dbReference>
<evidence type="ECO:0000313" key="2">
    <source>
        <dbReference type="Proteomes" id="UP000181992"/>
    </source>
</evidence>
<dbReference type="Gene3D" id="2.40.420.20">
    <property type="match status" value="1"/>
</dbReference>
<dbReference type="STRING" id="1805281.AUJ77_03285"/>
<reference evidence="1 2" key="1">
    <citation type="journal article" date="2016" name="Environ. Microbiol.">
        <title>Genomic resolution of a cold subsurface aquifer community provides metabolic insights for novel microbes adapted to high CO concentrations.</title>
        <authorList>
            <person name="Probst A.J."/>
            <person name="Castelle C.J."/>
            <person name="Singh A."/>
            <person name="Brown C.T."/>
            <person name="Anantharaman K."/>
            <person name="Sharon I."/>
            <person name="Hug L.A."/>
            <person name="Burstein D."/>
            <person name="Emerson J.B."/>
            <person name="Thomas B.C."/>
            <person name="Banfield J.F."/>
        </authorList>
    </citation>
    <scope>NUCLEOTIDE SEQUENCE [LARGE SCALE GENOMIC DNA]</scope>
    <source>
        <strain evidence="1">CG1_02_43_90</strain>
    </source>
</reference>
<dbReference type="GO" id="GO:0015562">
    <property type="term" value="F:efflux transmembrane transporter activity"/>
    <property type="evidence" value="ECO:0007669"/>
    <property type="project" value="TreeGrafter"/>
</dbReference>
<dbReference type="Gene3D" id="2.40.30.170">
    <property type="match status" value="1"/>
</dbReference>
<dbReference type="Gene3D" id="1.10.287.470">
    <property type="entry name" value="Helix hairpin bin"/>
    <property type="match status" value="1"/>
</dbReference>
<dbReference type="Proteomes" id="UP000181992">
    <property type="component" value="Unassembled WGS sequence"/>
</dbReference>
<sequence length="538" mass="55327">MNTIKKNLEFVRNLSRSSKIVATLVLVALILFVMRLGSNPALPATTSSYETHVSLASVASFSGQAGSLPVTGKVVSVNKASILAVSSGEIVSLSHVLGDQVVAGEVIANFENSSQRAAVLQAQGAYDSARVLYTKASGSTAENSGTASSQATQSAQDAKTVALLAMQSSVASLDDALHTKADSLFSNPRVQPQLNLTVSDSQLVSDIENERVALGNLSKTANALLKNTTQANLNANITEMISMAQTVEAFLTNMVTALNKTVTSPSVPASVIVTDQVLIAAARSETIAAISSLTNAKSSYSAALSNATIASNSANAGTMNDIASAQATIKSALGALDAAKANLEKTIVRAPISGTIISLPVSRGDYVPSFTQVAQISNPGTLQVLVYVTAEDAKIIAVGEKAVINNKTNGVITFVAPALDPTTGKIQVKIGIPGDQSALTDGDTVSVSLVLPKVDITKTEARKEGSYFIIPIVAAKITPDGPVVFTVSSSTLVANPITFGAISGAQVRVLSGVTADMEIVSDARGLSGGQKIMVDLPK</sequence>
<proteinExistence type="predicted"/>
<comment type="caution">
    <text evidence="1">The sequence shown here is derived from an EMBL/GenBank/DDBJ whole genome shotgun (WGS) entry which is preliminary data.</text>
</comment>